<dbReference type="EMBL" id="OA569265">
    <property type="protein sequence ID" value="CAD7202338.1"/>
    <property type="molecule type" value="Genomic_DNA"/>
</dbReference>
<sequence>MLVESSTLSAQELLSELGLSIAVAGIMMANKKPVRKWQPLTMSREHKLYLKTFESAVSRCGDQMCALRSGRENAFGAGMVNWGNFPLRLGVSWQRQFTVSQQLLHLIEID</sequence>
<reference evidence="1" key="1">
    <citation type="submission" date="2020-11" db="EMBL/GenBank/DDBJ databases">
        <authorList>
            <person name="Tran Van P."/>
        </authorList>
    </citation>
    <scope>NUCLEOTIDE SEQUENCE</scope>
</reference>
<protein>
    <submittedName>
        <fullName evidence="1">Uncharacterized protein</fullName>
    </submittedName>
</protein>
<name>A0A7R8VPI7_TIMDO</name>
<gene>
    <name evidence="1" type="ORF">TDIB3V08_LOCUS8523</name>
</gene>
<organism evidence="1">
    <name type="scientific">Timema douglasi</name>
    <name type="common">Walking stick</name>
    <dbReference type="NCBI Taxonomy" id="61478"/>
    <lineage>
        <taxon>Eukaryota</taxon>
        <taxon>Metazoa</taxon>
        <taxon>Ecdysozoa</taxon>
        <taxon>Arthropoda</taxon>
        <taxon>Hexapoda</taxon>
        <taxon>Insecta</taxon>
        <taxon>Pterygota</taxon>
        <taxon>Neoptera</taxon>
        <taxon>Polyneoptera</taxon>
        <taxon>Phasmatodea</taxon>
        <taxon>Timematodea</taxon>
        <taxon>Timematoidea</taxon>
        <taxon>Timematidae</taxon>
        <taxon>Timema</taxon>
    </lineage>
</organism>
<accession>A0A7R8VPI7</accession>
<dbReference type="AlphaFoldDB" id="A0A7R8VPI7"/>
<evidence type="ECO:0000313" key="1">
    <source>
        <dbReference type="EMBL" id="CAD7202338.1"/>
    </source>
</evidence>
<proteinExistence type="predicted"/>